<evidence type="ECO:0000313" key="11">
    <source>
        <dbReference type="EMBL" id="JAP87221.1"/>
    </source>
</evidence>
<dbReference type="Gene3D" id="3.30.1370.70">
    <property type="entry name" value="Scaffold protein Nfu/NifU, N-terminal domain"/>
    <property type="match status" value="1"/>
</dbReference>
<dbReference type="InterPro" id="IPR001075">
    <property type="entry name" value="NIF_FeS_clus_asmbl_NifU_C"/>
</dbReference>
<dbReference type="SMART" id="SM00932">
    <property type="entry name" value="Nfu_N"/>
    <property type="match status" value="1"/>
</dbReference>
<dbReference type="InterPro" id="IPR035433">
    <property type="entry name" value="NFU1-like"/>
</dbReference>
<dbReference type="PANTHER" id="PTHR11178:SF1">
    <property type="entry name" value="NFU1 IRON-SULFUR CLUSTER SCAFFOLD HOMOLOG, MITOCHONDRIAL"/>
    <property type="match status" value="1"/>
</dbReference>
<evidence type="ECO:0000256" key="4">
    <source>
        <dbReference type="ARBA" id="ARBA00018782"/>
    </source>
</evidence>
<dbReference type="GO" id="GO:0005506">
    <property type="term" value="F:iron ion binding"/>
    <property type="evidence" value="ECO:0007669"/>
    <property type="project" value="InterPro"/>
</dbReference>
<accession>A0A131ZAI5</accession>
<dbReference type="FunFam" id="3.30.300.130:FF:000001">
    <property type="entry name" value="NFU1 iron-sulfur cluster scaffold"/>
    <property type="match status" value="1"/>
</dbReference>
<comment type="subcellular location">
    <subcellularLocation>
        <location evidence="2">Mitochondrion</location>
    </subcellularLocation>
</comment>
<protein>
    <recommendedName>
        <fullName evidence="4">NFU1 iron-sulfur cluster scaffold homolog, mitochondrial</fullName>
    </recommendedName>
</protein>
<comment type="function">
    <text evidence="1">Molecular scaffold for [Fe-S] cluster assembly of mitochondrial iron-sulfur proteins.</text>
</comment>
<dbReference type="GO" id="GO:0016226">
    <property type="term" value="P:iron-sulfur cluster assembly"/>
    <property type="evidence" value="ECO:0007669"/>
    <property type="project" value="InterPro"/>
</dbReference>
<evidence type="ECO:0000256" key="8">
    <source>
        <dbReference type="ARBA" id="ARBA00023014"/>
    </source>
</evidence>
<evidence type="ECO:0000256" key="3">
    <source>
        <dbReference type="ARBA" id="ARBA00006420"/>
    </source>
</evidence>
<evidence type="ECO:0000256" key="1">
    <source>
        <dbReference type="ARBA" id="ARBA00002175"/>
    </source>
</evidence>
<organism evidence="11">
    <name type="scientific">Rhipicephalus appendiculatus</name>
    <name type="common">Brown ear tick</name>
    <dbReference type="NCBI Taxonomy" id="34631"/>
    <lineage>
        <taxon>Eukaryota</taxon>
        <taxon>Metazoa</taxon>
        <taxon>Ecdysozoa</taxon>
        <taxon>Arthropoda</taxon>
        <taxon>Chelicerata</taxon>
        <taxon>Arachnida</taxon>
        <taxon>Acari</taxon>
        <taxon>Parasitiformes</taxon>
        <taxon>Ixodida</taxon>
        <taxon>Ixodoidea</taxon>
        <taxon>Ixodidae</taxon>
        <taxon>Rhipicephalinae</taxon>
        <taxon>Rhipicephalus</taxon>
        <taxon>Rhipicephalus</taxon>
    </lineage>
</organism>
<keyword evidence="5" id="KW-0479">Metal-binding</keyword>
<evidence type="ECO:0000256" key="2">
    <source>
        <dbReference type="ARBA" id="ARBA00004173"/>
    </source>
</evidence>
<evidence type="ECO:0000259" key="10">
    <source>
        <dbReference type="SMART" id="SM00932"/>
    </source>
</evidence>
<dbReference type="InterPro" id="IPR014824">
    <property type="entry name" value="Nfu/NifU_N"/>
</dbReference>
<sequence>SGFLKMAARIFALLHNRCLSVLRSDAVLHRSAPSWHAWSRRGFKTSWVSRMFIQTQDTPNPNCLKFLPNVKVLEQGTRDFPNIASAKDSPLARHLLRVEGVKAVFLGPDFITVTKADDETEWKVIKPHVFAAIMDFFATGLPVLDDGSAATQVAEDTQPQEGDSETVLTIKELIETRIRPTVQEDGGDIVYMGFEDGVVKLKLQGSCTGCPSSSVTLKAGIQNMLQFYVPEVKSVEQVVDEAEKVTNQEFQKLEDTIRRKGVDP</sequence>
<feature type="domain" description="Scaffold protein Nfu/NifU N-terminal" evidence="10">
    <location>
        <begin position="53"/>
        <end position="140"/>
    </location>
</feature>
<evidence type="ECO:0000256" key="9">
    <source>
        <dbReference type="ARBA" id="ARBA00023128"/>
    </source>
</evidence>
<dbReference type="Pfam" id="PF08712">
    <property type="entry name" value="Nfu_N"/>
    <property type="match status" value="1"/>
</dbReference>
<keyword evidence="9" id="KW-0496">Mitochondrion</keyword>
<dbReference type="PANTHER" id="PTHR11178">
    <property type="entry name" value="IRON-SULFUR CLUSTER SCAFFOLD PROTEIN NFU-RELATED"/>
    <property type="match status" value="1"/>
</dbReference>
<dbReference type="EMBL" id="GEDV01001336">
    <property type="protein sequence ID" value="JAP87221.1"/>
    <property type="molecule type" value="Transcribed_RNA"/>
</dbReference>
<dbReference type="GO" id="GO:0051536">
    <property type="term" value="F:iron-sulfur cluster binding"/>
    <property type="evidence" value="ECO:0007669"/>
    <property type="project" value="UniProtKB-KW"/>
</dbReference>
<evidence type="ECO:0000256" key="7">
    <source>
        <dbReference type="ARBA" id="ARBA00023004"/>
    </source>
</evidence>
<dbReference type="AlphaFoldDB" id="A0A131ZAI5"/>
<keyword evidence="7" id="KW-0408">Iron</keyword>
<keyword evidence="6" id="KW-0809">Transit peptide</keyword>
<dbReference type="InterPro" id="IPR036498">
    <property type="entry name" value="Nfu/NifU_N_sf"/>
</dbReference>
<comment type="similarity">
    <text evidence="3">Belongs to the NifU family.</text>
</comment>
<reference evidence="11" key="1">
    <citation type="journal article" date="2016" name="Ticks Tick Borne Dis.">
        <title>De novo assembly and annotation of the salivary gland transcriptome of Rhipicephalus appendiculatus male and female ticks during blood feeding.</title>
        <authorList>
            <person name="de Castro M.H."/>
            <person name="de Klerk D."/>
            <person name="Pienaar R."/>
            <person name="Latif A.A."/>
            <person name="Rees D.J."/>
            <person name="Mans B.J."/>
        </authorList>
    </citation>
    <scope>NUCLEOTIDE SEQUENCE</scope>
    <source>
        <tissue evidence="11">Salivary glands</tissue>
    </source>
</reference>
<dbReference type="GO" id="GO:0005739">
    <property type="term" value="C:mitochondrion"/>
    <property type="evidence" value="ECO:0007669"/>
    <property type="project" value="UniProtKB-SubCell"/>
</dbReference>
<dbReference type="Gene3D" id="3.30.300.130">
    <property type="entry name" value="Fe-S cluster assembly (FSCA)"/>
    <property type="match status" value="1"/>
</dbReference>
<dbReference type="InterPro" id="IPR034904">
    <property type="entry name" value="FSCA_dom_sf"/>
</dbReference>
<dbReference type="PIRSF" id="PIRSF036773">
    <property type="entry name" value="HIRIP5"/>
    <property type="match status" value="1"/>
</dbReference>
<name>A0A131ZAI5_RHIAP</name>
<evidence type="ECO:0000256" key="6">
    <source>
        <dbReference type="ARBA" id="ARBA00022946"/>
    </source>
</evidence>
<proteinExistence type="inferred from homology"/>
<keyword evidence="8" id="KW-0411">Iron-sulfur</keyword>
<dbReference type="FunFam" id="3.30.1370.70:FF:000002">
    <property type="entry name" value="NFU1 iron-sulfur cluster scaffold homolog, mitochondrial"/>
    <property type="match status" value="1"/>
</dbReference>
<evidence type="ECO:0000256" key="5">
    <source>
        <dbReference type="ARBA" id="ARBA00022723"/>
    </source>
</evidence>
<dbReference type="Pfam" id="PF01106">
    <property type="entry name" value="NifU"/>
    <property type="match status" value="1"/>
</dbReference>
<dbReference type="SUPFAM" id="SSF117916">
    <property type="entry name" value="Fe-S cluster assembly (FSCA) domain-like"/>
    <property type="match status" value="1"/>
</dbReference>
<feature type="non-terminal residue" evidence="11">
    <location>
        <position position="1"/>
    </location>
</feature>
<dbReference type="SUPFAM" id="SSF110836">
    <property type="entry name" value="Hypothetical protein SAV1430"/>
    <property type="match status" value="1"/>
</dbReference>